<dbReference type="OrthoDB" id="58903at2759"/>
<evidence type="ECO:0000256" key="1">
    <source>
        <dbReference type="SAM" id="Phobius"/>
    </source>
</evidence>
<keyword evidence="1" id="KW-0812">Transmembrane</keyword>
<evidence type="ECO:0000313" key="3">
    <source>
        <dbReference type="Proteomes" id="UP000267251"/>
    </source>
</evidence>
<keyword evidence="1" id="KW-1133">Transmembrane helix</keyword>
<dbReference type="AlphaFoldDB" id="A0A4P9Y4C9"/>
<dbReference type="PANTHER" id="PTHR31134">
    <property type="entry name" value="TRANSMEMBRANE PROTEIN 128"/>
    <property type="match status" value="1"/>
</dbReference>
<protein>
    <submittedName>
        <fullName evidence="2">Uncharacterized protein</fullName>
    </submittedName>
</protein>
<feature type="transmembrane region" description="Helical" evidence="1">
    <location>
        <begin position="70"/>
        <end position="88"/>
    </location>
</feature>
<proteinExistence type="predicted"/>
<keyword evidence="1" id="KW-0472">Membrane</keyword>
<feature type="transmembrane region" description="Helical" evidence="1">
    <location>
        <begin position="44"/>
        <end position="64"/>
    </location>
</feature>
<organism evidence="2 3">
    <name type="scientific">Piptocephalis cylindrospora</name>
    <dbReference type="NCBI Taxonomy" id="1907219"/>
    <lineage>
        <taxon>Eukaryota</taxon>
        <taxon>Fungi</taxon>
        <taxon>Fungi incertae sedis</taxon>
        <taxon>Zoopagomycota</taxon>
        <taxon>Zoopagomycotina</taxon>
        <taxon>Zoopagomycetes</taxon>
        <taxon>Zoopagales</taxon>
        <taxon>Piptocephalidaceae</taxon>
        <taxon>Piptocephalis</taxon>
    </lineage>
</organism>
<dbReference type="Pfam" id="PF20479">
    <property type="entry name" value="TMEM128"/>
    <property type="match status" value="1"/>
</dbReference>
<dbReference type="Proteomes" id="UP000267251">
    <property type="component" value="Unassembled WGS sequence"/>
</dbReference>
<feature type="transmembrane region" description="Helical" evidence="1">
    <location>
        <begin position="6"/>
        <end position="23"/>
    </location>
</feature>
<dbReference type="EMBL" id="KZ988239">
    <property type="protein sequence ID" value="RKP12690.1"/>
    <property type="molecule type" value="Genomic_DNA"/>
</dbReference>
<feature type="non-terminal residue" evidence="2">
    <location>
        <position position="1"/>
    </location>
</feature>
<evidence type="ECO:0000313" key="2">
    <source>
        <dbReference type="EMBL" id="RKP12690.1"/>
    </source>
</evidence>
<dbReference type="InterPro" id="IPR033579">
    <property type="entry name" value="TMEM128"/>
</dbReference>
<accession>A0A4P9Y4C9</accession>
<keyword evidence="3" id="KW-1185">Reference proteome</keyword>
<sequence>SAWFIFGVLIALVPVAIFLRLQYRQRVLGHRINYSRWEQELPKEITTATLTGIVSGLCFVMAFWPMWGFLTPLILFAIFIGFLSVCELF</sequence>
<reference evidence="3" key="1">
    <citation type="journal article" date="2018" name="Nat. Microbiol.">
        <title>Leveraging single-cell genomics to expand the fungal tree of life.</title>
        <authorList>
            <person name="Ahrendt S.R."/>
            <person name="Quandt C.A."/>
            <person name="Ciobanu D."/>
            <person name="Clum A."/>
            <person name="Salamov A."/>
            <person name="Andreopoulos B."/>
            <person name="Cheng J.F."/>
            <person name="Woyke T."/>
            <person name="Pelin A."/>
            <person name="Henrissat B."/>
            <person name="Reynolds N.K."/>
            <person name="Benny G.L."/>
            <person name="Smith M.E."/>
            <person name="James T.Y."/>
            <person name="Grigoriev I.V."/>
        </authorList>
    </citation>
    <scope>NUCLEOTIDE SEQUENCE [LARGE SCALE GENOMIC DNA]</scope>
</reference>
<dbReference type="PANTHER" id="PTHR31134:SF1">
    <property type="entry name" value="TRANSMEMBRANE PROTEIN 128"/>
    <property type="match status" value="1"/>
</dbReference>
<name>A0A4P9Y4C9_9FUNG</name>
<gene>
    <name evidence="2" type="ORF">BJ684DRAFT_11133</name>
</gene>